<protein>
    <submittedName>
        <fullName evidence="10">WSC-domain-containing protein</fullName>
    </submittedName>
</protein>
<evidence type="ECO:0000256" key="8">
    <source>
        <dbReference type="SAM" id="SignalP"/>
    </source>
</evidence>
<keyword evidence="3 8" id="KW-0732">Signal</keyword>
<evidence type="ECO:0000256" key="4">
    <source>
        <dbReference type="ARBA" id="ARBA00022989"/>
    </source>
</evidence>
<evidence type="ECO:0000256" key="7">
    <source>
        <dbReference type="SAM" id="Phobius"/>
    </source>
</evidence>
<keyword evidence="11" id="KW-1185">Reference proteome</keyword>
<evidence type="ECO:0000259" key="9">
    <source>
        <dbReference type="PROSITE" id="PS51212"/>
    </source>
</evidence>
<dbReference type="GO" id="GO:0005886">
    <property type="term" value="C:plasma membrane"/>
    <property type="evidence" value="ECO:0007669"/>
    <property type="project" value="TreeGrafter"/>
</dbReference>
<comment type="subcellular location">
    <subcellularLocation>
        <location evidence="1">Membrane</location>
        <topology evidence="1">Single-pass membrane protein</topology>
    </subcellularLocation>
</comment>
<dbReference type="InterPro" id="IPR051836">
    <property type="entry name" value="Kremen_rcpt"/>
</dbReference>
<dbReference type="AlphaFoldDB" id="A0A8E2EFI0"/>
<evidence type="ECO:0000256" key="3">
    <source>
        <dbReference type="ARBA" id="ARBA00022729"/>
    </source>
</evidence>
<feature type="signal peptide" evidence="8">
    <location>
        <begin position="1"/>
        <end position="23"/>
    </location>
</feature>
<evidence type="ECO:0000313" key="11">
    <source>
        <dbReference type="Proteomes" id="UP000250266"/>
    </source>
</evidence>
<dbReference type="PROSITE" id="PS51212">
    <property type="entry name" value="WSC"/>
    <property type="match status" value="1"/>
</dbReference>
<sequence length="182" mass="18973">MQSLSLLSLIVAAIFFVVASAAAQSTATSAVGTATSPSLTTTATIYPGVGKYKYAGCWNETTGYADAGGVRALGGQGWNMEAQNDMTPDMCLSFCSGSQYAGLEYSRECWCSPYISALSDKLSDQECNMACEGDASKVCGGRLTLTVYNLTLTTQNKAIGLTRSTGLAMVALGLAMAMVVFL</sequence>
<dbReference type="EMBL" id="KV744872">
    <property type="protein sequence ID" value="OCK83022.1"/>
    <property type="molecule type" value="Genomic_DNA"/>
</dbReference>
<evidence type="ECO:0000313" key="10">
    <source>
        <dbReference type="EMBL" id="OCK83022.1"/>
    </source>
</evidence>
<organism evidence="10 11">
    <name type="scientific">Lepidopterella palustris CBS 459.81</name>
    <dbReference type="NCBI Taxonomy" id="1314670"/>
    <lineage>
        <taxon>Eukaryota</taxon>
        <taxon>Fungi</taxon>
        <taxon>Dikarya</taxon>
        <taxon>Ascomycota</taxon>
        <taxon>Pezizomycotina</taxon>
        <taxon>Dothideomycetes</taxon>
        <taxon>Pleosporomycetidae</taxon>
        <taxon>Mytilinidiales</taxon>
        <taxon>Argynnaceae</taxon>
        <taxon>Lepidopterella</taxon>
    </lineage>
</organism>
<dbReference type="OrthoDB" id="5985073at2759"/>
<keyword evidence="6" id="KW-0325">Glycoprotein</keyword>
<dbReference type="PANTHER" id="PTHR24269">
    <property type="entry name" value="KREMEN PROTEIN"/>
    <property type="match status" value="1"/>
</dbReference>
<keyword evidence="5 7" id="KW-0472">Membrane</keyword>
<dbReference type="SMART" id="SM00321">
    <property type="entry name" value="WSC"/>
    <property type="match status" value="1"/>
</dbReference>
<evidence type="ECO:0000256" key="6">
    <source>
        <dbReference type="ARBA" id="ARBA00023180"/>
    </source>
</evidence>
<accession>A0A8E2EFI0</accession>
<proteinExistence type="predicted"/>
<name>A0A8E2EFI0_9PEZI</name>
<dbReference type="PANTHER" id="PTHR24269:SF16">
    <property type="entry name" value="PROTEIN SLG1"/>
    <property type="match status" value="1"/>
</dbReference>
<gene>
    <name evidence="10" type="ORF">K432DRAFT_323174</name>
</gene>
<evidence type="ECO:0000256" key="1">
    <source>
        <dbReference type="ARBA" id="ARBA00004167"/>
    </source>
</evidence>
<dbReference type="InterPro" id="IPR002889">
    <property type="entry name" value="WSC_carb-bd"/>
</dbReference>
<feature type="transmembrane region" description="Helical" evidence="7">
    <location>
        <begin position="161"/>
        <end position="181"/>
    </location>
</feature>
<evidence type="ECO:0000256" key="2">
    <source>
        <dbReference type="ARBA" id="ARBA00022692"/>
    </source>
</evidence>
<dbReference type="Pfam" id="PF01822">
    <property type="entry name" value="WSC"/>
    <property type="match status" value="1"/>
</dbReference>
<keyword evidence="2 7" id="KW-0812">Transmembrane</keyword>
<dbReference type="Proteomes" id="UP000250266">
    <property type="component" value="Unassembled WGS sequence"/>
</dbReference>
<reference evidence="10 11" key="1">
    <citation type="journal article" date="2016" name="Nat. Commun.">
        <title>Ectomycorrhizal ecology is imprinted in the genome of the dominant symbiotic fungus Cenococcum geophilum.</title>
        <authorList>
            <consortium name="DOE Joint Genome Institute"/>
            <person name="Peter M."/>
            <person name="Kohler A."/>
            <person name="Ohm R.A."/>
            <person name="Kuo A."/>
            <person name="Krutzmann J."/>
            <person name="Morin E."/>
            <person name="Arend M."/>
            <person name="Barry K.W."/>
            <person name="Binder M."/>
            <person name="Choi C."/>
            <person name="Clum A."/>
            <person name="Copeland A."/>
            <person name="Grisel N."/>
            <person name="Haridas S."/>
            <person name="Kipfer T."/>
            <person name="LaButti K."/>
            <person name="Lindquist E."/>
            <person name="Lipzen A."/>
            <person name="Maire R."/>
            <person name="Meier B."/>
            <person name="Mihaltcheva S."/>
            <person name="Molinier V."/>
            <person name="Murat C."/>
            <person name="Poggeler S."/>
            <person name="Quandt C.A."/>
            <person name="Sperisen C."/>
            <person name="Tritt A."/>
            <person name="Tisserant E."/>
            <person name="Crous P.W."/>
            <person name="Henrissat B."/>
            <person name="Nehls U."/>
            <person name="Egli S."/>
            <person name="Spatafora J.W."/>
            <person name="Grigoriev I.V."/>
            <person name="Martin F.M."/>
        </authorList>
    </citation>
    <scope>NUCLEOTIDE SEQUENCE [LARGE SCALE GENOMIC DNA]</scope>
    <source>
        <strain evidence="10 11">CBS 459.81</strain>
    </source>
</reference>
<keyword evidence="4 7" id="KW-1133">Transmembrane helix</keyword>
<feature type="domain" description="WSC" evidence="9">
    <location>
        <begin position="51"/>
        <end position="151"/>
    </location>
</feature>
<feature type="chain" id="PRO_5034552524" evidence="8">
    <location>
        <begin position="24"/>
        <end position="182"/>
    </location>
</feature>
<evidence type="ECO:0000256" key="5">
    <source>
        <dbReference type="ARBA" id="ARBA00023136"/>
    </source>
</evidence>